<evidence type="ECO:0000313" key="1">
    <source>
        <dbReference type="EMBL" id="KAK4021418.1"/>
    </source>
</evidence>
<protein>
    <submittedName>
        <fullName evidence="1">Uncharacterized protein</fullName>
    </submittedName>
</protein>
<dbReference type="Proteomes" id="UP001234178">
    <property type="component" value="Unassembled WGS sequence"/>
</dbReference>
<proteinExistence type="predicted"/>
<organism evidence="1 2">
    <name type="scientific">Daphnia magna</name>
    <dbReference type="NCBI Taxonomy" id="35525"/>
    <lineage>
        <taxon>Eukaryota</taxon>
        <taxon>Metazoa</taxon>
        <taxon>Ecdysozoa</taxon>
        <taxon>Arthropoda</taxon>
        <taxon>Crustacea</taxon>
        <taxon>Branchiopoda</taxon>
        <taxon>Diplostraca</taxon>
        <taxon>Cladocera</taxon>
        <taxon>Anomopoda</taxon>
        <taxon>Daphniidae</taxon>
        <taxon>Daphnia</taxon>
    </lineage>
</organism>
<accession>A0ABR0A8M7</accession>
<name>A0ABR0A8M7_9CRUS</name>
<comment type="caution">
    <text evidence="1">The sequence shown here is derived from an EMBL/GenBank/DDBJ whole genome shotgun (WGS) entry which is preliminary data.</text>
</comment>
<keyword evidence="2" id="KW-1185">Reference proteome</keyword>
<gene>
    <name evidence="1" type="ORF">OUZ56_003335</name>
</gene>
<sequence length="123" mass="13709">MSEWSEYPTTTRDTRPKEVLSDVLRMSDGMFPGGLVIFNRYPRDIQFGDRAVPRMFVGYHPYPCWINCGCPWDRPVLCGINCSLVLEVPTKNSCLKKTNVNVGTSSCNVGPLSLTVLPPRAGL</sequence>
<dbReference type="EMBL" id="JAOYFB010000036">
    <property type="protein sequence ID" value="KAK4021418.1"/>
    <property type="molecule type" value="Genomic_DNA"/>
</dbReference>
<evidence type="ECO:0000313" key="2">
    <source>
        <dbReference type="Proteomes" id="UP001234178"/>
    </source>
</evidence>
<reference evidence="1 2" key="1">
    <citation type="journal article" date="2023" name="Nucleic Acids Res.">
        <title>The hologenome of Daphnia magna reveals possible DNA methylation and microbiome-mediated evolution of the host genome.</title>
        <authorList>
            <person name="Chaturvedi A."/>
            <person name="Li X."/>
            <person name="Dhandapani V."/>
            <person name="Marshall H."/>
            <person name="Kissane S."/>
            <person name="Cuenca-Cambronero M."/>
            <person name="Asole G."/>
            <person name="Calvet F."/>
            <person name="Ruiz-Romero M."/>
            <person name="Marangio P."/>
            <person name="Guigo R."/>
            <person name="Rago D."/>
            <person name="Mirbahai L."/>
            <person name="Eastwood N."/>
            <person name="Colbourne J.K."/>
            <person name="Zhou J."/>
            <person name="Mallon E."/>
            <person name="Orsini L."/>
        </authorList>
    </citation>
    <scope>NUCLEOTIDE SEQUENCE [LARGE SCALE GENOMIC DNA]</scope>
    <source>
        <strain evidence="1">LRV0_1</strain>
    </source>
</reference>